<evidence type="ECO:0000256" key="3">
    <source>
        <dbReference type="ARBA" id="ARBA00023125"/>
    </source>
</evidence>
<gene>
    <name evidence="6" type="primary">yofA_2</name>
    <name evidence="6" type="ORF">NCTC12742_02068</name>
</gene>
<dbReference type="PANTHER" id="PTHR30126">
    <property type="entry name" value="HTH-TYPE TRANSCRIPTIONAL REGULATOR"/>
    <property type="match status" value="1"/>
</dbReference>
<dbReference type="Gene3D" id="3.40.190.290">
    <property type="match status" value="1"/>
</dbReference>
<accession>A0A448VQV7</accession>
<dbReference type="KEGG" id="nwe:SAMEA3174300_0635"/>
<dbReference type="InterPro" id="IPR036388">
    <property type="entry name" value="WH-like_DNA-bd_sf"/>
</dbReference>
<dbReference type="EMBL" id="LR134533">
    <property type="protein sequence ID" value="VEJ52151.1"/>
    <property type="molecule type" value="Genomic_DNA"/>
</dbReference>
<organism evidence="6 7">
    <name type="scientific">Neisseria weaveri</name>
    <dbReference type="NCBI Taxonomy" id="28091"/>
    <lineage>
        <taxon>Bacteria</taxon>
        <taxon>Pseudomonadati</taxon>
        <taxon>Pseudomonadota</taxon>
        <taxon>Betaproteobacteria</taxon>
        <taxon>Neisseriales</taxon>
        <taxon>Neisseriaceae</taxon>
        <taxon>Neisseria</taxon>
    </lineage>
</organism>
<dbReference type="InterPro" id="IPR036390">
    <property type="entry name" value="WH_DNA-bd_sf"/>
</dbReference>
<protein>
    <submittedName>
        <fullName evidence="6">LysR family transcriptional regulator</fullName>
    </submittedName>
</protein>
<keyword evidence="7" id="KW-1185">Reference proteome</keyword>
<comment type="similarity">
    <text evidence="1">Belongs to the LysR transcriptional regulatory family.</text>
</comment>
<evidence type="ECO:0000256" key="4">
    <source>
        <dbReference type="ARBA" id="ARBA00023163"/>
    </source>
</evidence>
<proteinExistence type="inferred from homology"/>
<evidence type="ECO:0000259" key="5">
    <source>
        <dbReference type="PROSITE" id="PS50931"/>
    </source>
</evidence>
<dbReference type="PRINTS" id="PR00039">
    <property type="entry name" value="HTHLYSR"/>
</dbReference>
<evidence type="ECO:0000256" key="1">
    <source>
        <dbReference type="ARBA" id="ARBA00009437"/>
    </source>
</evidence>
<reference evidence="6 7" key="1">
    <citation type="submission" date="2018-12" db="EMBL/GenBank/DDBJ databases">
        <authorList>
            <consortium name="Pathogen Informatics"/>
        </authorList>
    </citation>
    <scope>NUCLEOTIDE SEQUENCE [LARGE SCALE GENOMIC DNA]</scope>
    <source>
        <strain evidence="6 7">NCTC12742</strain>
    </source>
</reference>
<dbReference type="CDD" id="cd05466">
    <property type="entry name" value="PBP2_LTTR_substrate"/>
    <property type="match status" value="1"/>
</dbReference>
<feature type="domain" description="HTH lysR-type" evidence="5">
    <location>
        <begin position="1"/>
        <end position="58"/>
    </location>
</feature>
<dbReference type="PANTHER" id="PTHR30126:SF40">
    <property type="entry name" value="HTH-TYPE TRANSCRIPTIONAL REGULATOR GLTR"/>
    <property type="match status" value="1"/>
</dbReference>
<dbReference type="GO" id="GO:0003700">
    <property type="term" value="F:DNA-binding transcription factor activity"/>
    <property type="evidence" value="ECO:0007669"/>
    <property type="project" value="InterPro"/>
</dbReference>
<dbReference type="FunFam" id="1.10.10.10:FF:000001">
    <property type="entry name" value="LysR family transcriptional regulator"/>
    <property type="match status" value="1"/>
</dbReference>
<name>A0A448VQV7_9NEIS</name>
<dbReference type="Pfam" id="PF03466">
    <property type="entry name" value="LysR_substrate"/>
    <property type="match status" value="1"/>
</dbReference>
<dbReference type="Gene3D" id="1.10.10.10">
    <property type="entry name" value="Winged helix-like DNA-binding domain superfamily/Winged helix DNA-binding domain"/>
    <property type="match status" value="1"/>
</dbReference>
<sequence>MDYTLLKTFTTVAHTGNLTQAAERLHLSQPAVSAQIKALEKKLDVALFTRTASGMMLTIAGEAFLPEAETLLQHHHQLDCFAKTLSQHYIATAELGLIHPAPPEKITALTRKILADNSNLQLHIQYGMSGEIEQRILEKQLHGGFFLGPVTHRGLRNIFLEDIHYSLICHQRDAETILKDLPCSLERYAWIEMSVVSSSRKYMQRFWRQHNISPKQQIVCDYPQTIIDLVCEGVGVAMVPEHKALSACKSGKPIVMLEDYRQTLPLNFIYLDEYAADPVLNILKDGVQSIWGK</sequence>
<dbReference type="Pfam" id="PF00126">
    <property type="entry name" value="HTH_1"/>
    <property type="match status" value="1"/>
</dbReference>
<dbReference type="RefSeq" id="WP_004283358.1">
    <property type="nucleotide sequence ID" value="NZ_CAUJRG010000008.1"/>
</dbReference>
<dbReference type="AlphaFoldDB" id="A0A448VQV7"/>
<dbReference type="OrthoDB" id="9803735at2"/>
<keyword evidence="3" id="KW-0238">DNA-binding</keyword>
<keyword evidence="2" id="KW-0805">Transcription regulation</keyword>
<dbReference type="PROSITE" id="PS50931">
    <property type="entry name" value="HTH_LYSR"/>
    <property type="match status" value="1"/>
</dbReference>
<dbReference type="SUPFAM" id="SSF46785">
    <property type="entry name" value="Winged helix' DNA-binding domain"/>
    <property type="match status" value="1"/>
</dbReference>
<evidence type="ECO:0000256" key="2">
    <source>
        <dbReference type="ARBA" id="ARBA00023015"/>
    </source>
</evidence>
<dbReference type="GO" id="GO:0000976">
    <property type="term" value="F:transcription cis-regulatory region binding"/>
    <property type="evidence" value="ECO:0007669"/>
    <property type="project" value="TreeGrafter"/>
</dbReference>
<dbReference type="STRING" id="28091.SAMEA3174300_00635"/>
<evidence type="ECO:0000313" key="6">
    <source>
        <dbReference type="EMBL" id="VEJ52151.1"/>
    </source>
</evidence>
<dbReference type="SUPFAM" id="SSF53850">
    <property type="entry name" value="Periplasmic binding protein-like II"/>
    <property type="match status" value="1"/>
</dbReference>
<dbReference type="InterPro" id="IPR005119">
    <property type="entry name" value="LysR_subst-bd"/>
</dbReference>
<dbReference type="InterPro" id="IPR000847">
    <property type="entry name" value="LysR_HTH_N"/>
</dbReference>
<keyword evidence="4" id="KW-0804">Transcription</keyword>
<evidence type="ECO:0000313" key="7">
    <source>
        <dbReference type="Proteomes" id="UP000272771"/>
    </source>
</evidence>
<dbReference type="Proteomes" id="UP000272771">
    <property type="component" value="Chromosome"/>
</dbReference>